<feature type="transmembrane region" description="Helical" evidence="8">
    <location>
        <begin position="89"/>
        <end position="108"/>
    </location>
</feature>
<feature type="transmembrane region" description="Helical" evidence="8">
    <location>
        <begin position="144"/>
        <end position="166"/>
    </location>
</feature>
<dbReference type="InterPro" id="IPR044878">
    <property type="entry name" value="UbiA_sf"/>
</dbReference>
<dbReference type="InterPro" id="IPR000537">
    <property type="entry name" value="UbiA_prenyltransferase"/>
</dbReference>
<comment type="catalytic activity">
    <reaction evidence="8">
        <text>an all-trans-polyprenyl diphosphate + 1,4-dihydroxy-2-naphthoate + H(+) = a 2-demethylmenaquinol + CO2 + diphosphate</text>
        <dbReference type="Rhea" id="RHEA:26478"/>
        <dbReference type="Rhea" id="RHEA-COMP:9563"/>
        <dbReference type="Rhea" id="RHEA-COMP:9564"/>
        <dbReference type="ChEBI" id="CHEBI:11173"/>
        <dbReference type="ChEBI" id="CHEBI:15378"/>
        <dbReference type="ChEBI" id="CHEBI:16526"/>
        <dbReference type="ChEBI" id="CHEBI:33019"/>
        <dbReference type="ChEBI" id="CHEBI:55437"/>
        <dbReference type="ChEBI" id="CHEBI:58914"/>
        <dbReference type="EC" id="2.5.1.74"/>
    </reaction>
</comment>
<comment type="subcellular location">
    <subcellularLocation>
        <location evidence="8">Cell membrane</location>
        <topology evidence="8">Multi-pass membrane protein</topology>
    </subcellularLocation>
    <subcellularLocation>
        <location evidence="1">Membrane</location>
        <topology evidence="1">Multi-pass membrane protein</topology>
    </subcellularLocation>
</comment>
<feature type="transmembrane region" description="Helical" evidence="8">
    <location>
        <begin position="267"/>
        <end position="287"/>
    </location>
</feature>
<feature type="transmembrane region" description="Helical" evidence="8">
    <location>
        <begin position="12"/>
        <end position="31"/>
    </location>
</feature>
<evidence type="ECO:0000256" key="2">
    <source>
        <dbReference type="ARBA" id="ARBA00022428"/>
    </source>
</evidence>
<dbReference type="EMBL" id="CP019454">
    <property type="protein sequence ID" value="AUW94192.1"/>
    <property type="molecule type" value="Genomic_DNA"/>
</dbReference>
<reference evidence="10 11" key="1">
    <citation type="journal article" date="2019" name="Sci. Rep.">
        <title>Sulfobacillus thermotolerans: new insights into resistance and metabolic capacities of acidophilic chemolithotrophs.</title>
        <authorList>
            <person name="Panyushkina A.E."/>
            <person name="Babenko V.V."/>
            <person name="Nikitina A.S."/>
            <person name="Selezneva O.V."/>
            <person name="Tsaplina I.A."/>
            <person name="Letarova M.A."/>
            <person name="Kostryukova E.S."/>
            <person name="Letarov A.V."/>
        </authorList>
    </citation>
    <scope>NUCLEOTIDE SEQUENCE [LARGE SCALE GENOMIC DNA]</scope>
    <source>
        <strain evidence="10 11">Kr1</strain>
    </source>
</reference>
<evidence type="ECO:0000256" key="3">
    <source>
        <dbReference type="ARBA" id="ARBA00022475"/>
    </source>
</evidence>
<keyword evidence="3 8" id="KW-1003">Cell membrane</keyword>
<dbReference type="CDD" id="cd13962">
    <property type="entry name" value="PT_UbiA_UBIAD1"/>
    <property type="match status" value="1"/>
</dbReference>
<sequence length="288" mass="31558">MNFKQFLRVSRPPTLLATIVPLLIGGAMGWITHHFQWWAWLDMVVIAFSMQIGVNMLNEYFDYRRGLDDHESLGIGGIIVTGEVKPRTVWHAGLLTYALALILGLILVYYRGPLLLVMGLLGIIAGFLYTSGPYPISSTPFGELLVALIMGPIEVLATQFASAGVITPVAELISWPVGISVATILIANNLRDLEKDRRHGRHTLPIVFGAKRGLLILISMIAIVLLWITVMAFTGLLPYSVLIIWLSLPVIIANLKKLSSGQAWGKAVPITGRIHVIIGVLLAIGILW</sequence>
<dbReference type="PANTHER" id="PTHR13929:SF0">
    <property type="entry name" value="UBIA PRENYLTRANSFERASE DOMAIN-CONTAINING PROTEIN 1"/>
    <property type="match status" value="1"/>
</dbReference>
<keyword evidence="7 8" id="KW-0472">Membrane</keyword>
<comment type="pathway">
    <text evidence="8">Quinol/quinone metabolism; menaquinone biosynthesis; menaquinol from 1,4-dihydroxy-2-naphthoate: step 1/2.</text>
</comment>
<feature type="transmembrane region" description="Helical" evidence="8">
    <location>
        <begin position="212"/>
        <end position="230"/>
    </location>
</feature>
<keyword evidence="4 8" id="KW-0808">Transferase</keyword>
<evidence type="ECO:0000256" key="6">
    <source>
        <dbReference type="ARBA" id="ARBA00022989"/>
    </source>
</evidence>
<dbReference type="Proteomes" id="UP000325292">
    <property type="component" value="Chromosome"/>
</dbReference>
<name>A0ABN5H0F7_9FIRM</name>
<comment type="function">
    <text evidence="8">Conversion of 1,4-dihydroxy-2-naphthoate (DHNA) to demethylmenaquinone (DMK).</text>
</comment>
<dbReference type="InterPro" id="IPR004657">
    <property type="entry name" value="MenA"/>
</dbReference>
<evidence type="ECO:0000256" key="4">
    <source>
        <dbReference type="ARBA" id="ARBA00022679"/>
    </source>
</evidence>
<dbReference type="PIRSF" id="PIRSF005355">
    <property type="entry name" value="UBIAD1"/>
    <property type="match status" value="1"/>
</dbReference>
<dbReference type="Gene3D" id="1.20.120.1780">
    <property type="entry name" value="UbiA prenyltransferase"/>
    <property type="match status" value="1"/>
</dbReference>
<proteinExistence type="inferred from homology"/>
<feature type="transmembrane region" description="Helical" evidence="8">
    <location>
        <begin position="236"/>
        <end position="255"/>
    </location>
</feature>
<dbReference type="Pfam" id="PF01040">
    <property type="entry name" value="UbiA"/>
    <property type="match status" value="1"/>
</dbReference>
<protein>
    <recommendedName>
        <fullName evidence="8 9">1,4-dihydroxy-2-naphthoate octaprenyltransferase</fullName>
        <shortName evidence="8">DHNA-octaprenyltransferase</shortName>
        <ecNumber evidence="8 9">2.5.1.74</ecNumber>
    </recommendedName>
</protein>
<keyword evidence="6 8" id="KW-1133">Transmembrane helix</keyword>
<feature type="transmembrane region" description="Helical" evidence="8">
    <location>
        <begin position="172"/>
        <end position="191"/>
    </location>
</feature>
<keyword evidence="11" id="KW-1185">Reference proteome</keyword>
<feature type="transmembrane region" description="Helical" evidence="8">
    <location>
        <begin position="37"/>
        <end position="57"/>
    </location>
</feature>
<evidence type="ECO:0000256" key="1">
    <source>
        <dbReference type="ARBA" id="ARBA00004141"/>
    </source>
</evidence>
<feature type="transmembrane region" description="Helical" evidence="8">
    <location>
        <begin position="114"/>
        <end position="132"/>
    </location>
</feature>
<dbReference type="PANTHER" id="PTHR13929">
    <property type="entry name" value="1,4-DIHYDROXY-2-NAPHTHOATE OCTAPRENYLTRANSFERASE"/>
    <property type="match status" value="1"/>
</dbReference>
<accession>A0ABN5H0F7</accession>
<evidence type="ECO:0000313" key="10">
    <source>
        <dbReference type="EMBL" id="AUW94192.1"/>
    </source>
</evidence>
<evidence type="ECO:0000256" key="9">
    <source>
        <dbReference type="NCBIfam" id="TIGR00751"/>
    </source>
</evidence>
<evidence type="ECO:0000256" key="7">
    <source>
        <dbReference type="ARBA" id="ARBA00023136"/>
    </source>
</evidence>
<evidence type="ECO:0000256" key="8">
    <source>
        <dbReference type="HAMAP-Rule" id="MF_01937"/>
    </source>
</evidence>
<comment type="similarity">
    <text evidence="8">Belongs to the MenA family. Type 1 subfamily.</text>
</comment>
<evidence type="ECO:0000256" key="5">
    <source>
        <dbReference type="ARBA" id="ARBA00022692"/>
    </source>
</evidence>
<dbReference type="NCBIfam" id="TIGR00751">
    <property type="entry name" value="menA"/>
    <property type="match status" value="1"/>
</dbReference>
<organism evidence="10 11">
    <name type="scientific">Sulfobacillus thermotolerans</name>
    <dbReference type="NCBI Taxonomy" id="338644"/>
    <lineage>
        <taxon>Bacteria</taxon>
        <taxon>Bacillati</taxon>
        <taxon>Bacillota</taxon>
        <taxon>Clostridia</taxon>
        <taxon>Eubacteriales</taxon>
        <taxon>Clostridiales Family XVII. Incertae Sedis</taxon>
        <taxon>Sulfobacillus</taxon>
    </lineage>
</organism>
<dbReference type="HAMAP" id="MF_01937">
    <property type="entry name" value="MenA_1"/>
    <property type="match status" value="1"/>
</dbReference>
<dbReference type="EC" id="2.5.1.74" evidence="8 9"/>
<gene>
    <name evidence="8" type="primary">menA</name>
    <name evidence="10" type="ORF">BXT84_09730</name>
</gene>
<dbReference type="InterPro" id="IPR026046">
    <property type="entry name" value="UBIAD1"/>
</dbReference>
<dbReference type="Gene3D" id="1.10.357.140">
    <property type="entry name" value="UbiA prenyltransferase"/>
    <property type="match status" value="1"/>
</dbReference>
<keyword evidence="2 8" id="KW-0474">Menaquinone biosynthesis</keyword>
<keyword evidence="5 8" id="KW-0812">Transmembrane</keyword>
<evidence type="ECO:0000313" key="11">
    <source>
        <dbReference type="Proteomes" id="UP000325292"/>
    </source>
</evidence>